<sequence length="222" mass="24701">MQQQGPLSPWQAWAHDVMHKLTAQQAIIERMEKQIADLCEQVKQLESRPAYHIDSIEYHFDQLKVEKLDGTLNIGMTAPGSGGDQFPGSIDQLSVPAPEVFPSAAPAVAPHSPLYNEIHTNMNRYLDTDAAERLIAIESDLCIPLDPYHRRIILNDIKKQMPTRIHYYMQQTSSGGNEVETPRTNENQGEVVLAKAIRDADAAMLAYMKQLQSGQPPSGGTV</sequence>
<evidence type="ECO:0000256" key="1">
    <source>
        <dbReference type="SAM" id="Coils"/>
    </source>
</evidence>
<accession>A0ABT9TXN6</accession>
<dbReference type="Pfam" id="PF10737">
    <property type="entry name" value="GerPC"/>
    <property type="match status" value="1"/>
</dbReference>
<gene>
    <name evidence="2" type="ORF">J2T15_001104</name>
</gene>
<feature type="coiled-coil region" evidence="1">
    <location>
        <begin position="21"/>
        <end position="48"/>
    </location>
</feature>
<organism evidence="2 3">
    <name type="scientific">Paenibacillus harenae</name>
    <dbReference type="NCBI Taxonomy" id="306543"/>
    <lineage>
        <taxon>Bacteria</taxon>
        <taxon>Bacillati</taxon>
        <taxon>Bacillota</taxon>
        <taxon>Bacilli</taxon>
        <taxon>Bacillales</taxon>
        <taxon>Paenibacillaceae</taxon>
        <taxon>Paenibacillus</taxon>
    </lineage>
</organism>
<dbReference type="RefSeq" id="WP_307201818.1">
    <property type="nucleotide sequence ID" value="NZ_JAUSST010000001.1"/>
</dbReference>
<protein>
    <submittedName>
        <fullName evidence="2">Spore germination protein PC</fullName>
    </submittedName>
</protein>
<name>A0ABT9TXN6_PAEHA</name>
<reference evidence="2 3" key="1">
    <citation type="submission" date="2023-07" db="EMBL/GenBank/DDBJ databases">
        <title>Sorghum-associated microbial communities from plants grown in Nebraska, USA.</title>
        <authorList>
            <person name="Schachtman D."/>
        </authorList>
    </citation>
    <scope>NUCLEOTIDE SEQUENCE [LARGE SCALE GENOMIC DNA]</scope>
    <source>
        <strain evidence="2 3">CC482</strain>
    </source>
</reference>
<comment type="caution">
    <text evidence="2">The sequence shown here is derived from an EMBL/GenBank/DDBJ whole genome shotgun (WGS) entry which is preliminary data.</text>
</comment>
<dbReference type="InterPro" id="IPR019673">
    <property type="entry name" value="Spore_germination_GerPC"/>
</dbReference>
<proteinExistence type="predicted"/>
<keyword evidence="3" id="KW-1185">Reference proteome</keyword>
<evidence type="ECO:0000313" key="3">
    <source>
        <dbReference type="Proteomes" id="UP001229346"/>
    </source>
</evidence>
<keyword evidence="1" id="KW-0175">Coiled coil</keyword>
<dbReference type="Proteomes" id="UP001229346">
    <property type="component" value="Unassembled WGS sequence"/>
</dbReference>
<dbReference type="EMBL" id="JAUSSU010000002">
    <property type="protein sequence ID" value="MDQ0111671.1"/>
    <property type="molecule type" value="Genomic_DNA"/>
</dbReference>
<evidence type="ECO:0000313" key="2">
    <source>
        <dbReference type="EMBL" id="MDQ0111671.1"/>
    </source>
</evidence>